<reference evidence="1" key="1">
    <citation type="submission" date="2011-02" db="EMBL/GenBank/DDBJ databases">
        <authorList>
            <person name="Aslett M."/>
        </authorList>
    </citation>
    <scope>NUCLEOTIDE SEQUENCE</scope>
    <source>
        <strain evidence="1">Liverpool</strain>
    </source>
</reference>
<evidence type="ECO:0000313" key="2">
    <source>
        <dbReference type="EMBL" id="CEL70981.1"/>
    </source>
</evidence>
<dbReference type="EMBL" id="FR823393">
    <property type="protein sequence ID" value="CBZ56219.1"/>
    <property type="molecule type" value="Genomic_DNA"/>
</dbReference>
<organism evidence="1 3">
    <name type="scientific">Neospora caninum (strain Liverpool)</name>
    <dbReference type="NCBI Taxonomy" id="572307"/>
    <lineage>
        <taxon>Eukaryota</taxon>
        <taxon>Sar</taxon>
        <taxon>Alveolata</taxon>
        <taxon>Apicomplexa</taxon>
        <taxon>Conoidasida</taxon>
        <taxon>Coccidia</taxon>
        <taxon>Eucoccidiorida</taxon>
        <taxon>Eimeriorina</taxon>
        <taxon>Sarcocystidae</taxon>
        <taxon>Neospora</taxon>
    </lineage>
</organism>
<dbReference type="eggNOG" id="ENOG502SYEX">
    <property type="taxonomic scope" value="Eukaryota"/>
</dbReference>
<dbReference type="EMBL" id="LN714487">
    <property type="protein sequence ID" value="CEL70981.1"/>
    <property type="molecule type" value="Genomic_DNA"/>
</dbReference>
<evidence type="ECO:0000313" key="1">
    <source>
        <dbReference type="EMBL" id="CBZ56219.1"/>
    </source>
</evidence>
<reference evidence="2" key="4">
    <citation type="journal article" date="2015" name="PLoS ONE">
        <title>Comprehensive Evaluation of Toxoplasma gondii VEG and Neospora caninum LIV Genomes with Tachyzoite Stage Transcriptome and Proteome Defines Novel Transcript Features.</title>
        <authorList>
            <person name="Ramaprasad A."/>
            <person name="Mourier T."/>
            <person name="Naeem R."/>
            <person name="Malas T.B."/>
            <person name="Moussa E."/>
            <person name="Panigrahi A."/>
            <person name="Vermont S.J."/>
            <person name="Otto T.D."/>
            <person name="Wastling J."/>
            <person name="Pain A."/>
        </authorList>
    </citation>
    <scope>NUCLEOTIDE SEQUENCE</scope>
    <source>
        <strain evidence="2">Liverpool</strain>
    </source>
</reference>
<dbReference type="OrthoDB" id="406782at2759"/>
<protein>
    <submittedName>
        <fullName evidence="1">Uncharacterized protein</fullName>
    </submittedName>
</protein>
<reference evidence="1" key="2">
    <citation type="submission" date="2011-03" db="EMBL/GenBank/DDBJ databases">
        <title>Comparative genomics and transcriptomics of Neospora caninum and Toxoplasma gondii.</title>
        <authorList>
            <person name="Reid A.J."/>
            <person name="Sohal A."/>
            <person name="Harris D."/>
            <person name="Quail M."/>
            <person name="Sanders M."/>
            <person name="Berriman M."/>
            <person name="Wastling J.M."/>
            <person name="Pain A."/>
        </authorList>
    </citation>
    <scope>NUCLEOTIDE SEQUENCE</scope>
    <source>
        <strain evidence="1">Liverpool</strain>
    </source>
</reference>
<dbReference type="RefSeq" id="XP_003886244.1">
    <property type="nucleotide sequence ID" value="XM_003886195.1"/>
</dbReference>
<reference evidence="3" key="3">
    <citation type="journal article" date="2012" name="PLoS Pathog.">
        <title>Comparative genomics of the apicomplexan parasites Toxoplasma gondii and Neospora caninum: Coccidia differing in host range and transmission strategy.</title>
        <authorList>
            <person name="Reid A.J."/>
            <person name="Vermont S.J."/>
            <person name="Cotton J.A."/>
            <person name="Harris D."/>
            <person name="Hill-Cawthorne G.A."/>
            <person name="Konen-Waisman S."/>
            <person name="Latham S.M."/>
            <person name="Mourier T."/>
            <person name="Norton R."/>
            <person name="Quail M.A."/>
            <person name="Sanders M."/>
            <person name="Shanmugam D."/>
            <person name="Sohal A."/>
            <person name="Wasmuth J.D."/>
            <person name="Brunk B."/>
            <person name="Grigg M.E."/>
            <person name="Howard J.C."/>
            <person name="Parkinson J."/>
            <person name="Roos D.S."/>
            <person name="Trees A.J."/>
            <person name="Berriman M."/>
            <person name="Pain A."/>
            <person name="Wastling J.M."/>
        </authorList>
    </citation>
    <scope>NUCLEOTIDE SEQUENCE [LARGE SCALE GENOMIC DNA]</scope>
    <source>
        <strain evidence="3">Liverpool</strain>
    </source>
</reference>
<name>F0VR71_NEOCL</name>
<evidence type="ECO:0000313" key="3">
    <source>
        <dbReference type="Proteomes" id="UP000007494"/>
    </source>
</evidence>
<keyword evidence="3" id="KW-1185">Reference proteome</keyword>
<dbReference type="VEuPathDB" id="ToxoDB:NCLIV_066440"/>
<dbReference type="InParanoid" id="F0VR71"/>
<dbReference type="Proteomes" id="UP000007494">
    <property type="component" value="Chromosome XII"/>
</dbReference>
<accession>F0VR71</accession>
<sequence length="185" mass="20870">MAWTALASLISSPVSRIASPVSRIASPVSRIASPVSSTVSPVCSLACLISRRFYRHWSRHRSFDRLRRLPNKALRPGKCAGSLFPSFPTSVGDAPSVHGDFAVARRADGGFHLVPPYPPRINKTIEPYPPSAGNYYELHRHYKLKWKNIEYQYVPKMMPRPWGRAGPWGGELVRIFHKRSKKKAH</sequence>
<dbReference type="OMA" id="INKTCEP"/>
<gene>
    <name evidence="2" type="ORF">BN1204_066440</name>
    <name evidence="1" type="ORF">NCLIV_066440</name>
</gene>
<dbReference type="FunCoup" id="F0VR71">
    <property type="interactions" value="14"/>
</dbReference>
<dbReference type="GeneID" id="13445442"/>
<dbReference type="AlphaFoldDB" id="F0VR71"/>
<proteinExistence type="predicted"/>